<feature type="region of interest" description="Disordered" evidence="6">
    <location>
        <begin position="1"/>
        <end position="31"/>
    </location>
</feature>
<keyword evidence="2" id="KW-0436">Ligase</keyword>
<sequence length="698" mass="77064">MSPLTVVVGEARPGETAPRRKASQKQAAVEKPTDIKATTIPELVKECVGKHGKRNAMGWRDLIDTHIETKKIKKIIDGQEQEVDKDWTFFELSKYKYINYPDLLTLIEDYGKGLVSLGLTPDQTSKLHIFASTSHKWLQTFLAAASQSIPVVTAYDTLGESGLTHSLVQTESDAVFTDNALLSQLIKPLRKATSIKYIIHGEPIDEADQRNQGKNYKEAKEAKEEILKVNPDIKFFSYDDVLKLGKESDLKPSSNIKPEDLACIMYTSGSTGDPKGVIISHENILAAVGGVSTNAGRDLVSNNDRVIAFLPLAHIFELVFELTAIWWGGCLGYANVKTLTDVSCKHCQSDLQEFKPTIMVGVAAVWESVRKGVLAKIKQMSPLIQKIFWTAYKAKTTMSNYHIPGASIFDVIFKKVKAATGGELKYVLNGGSPISKDAQIFISTLIAPMLVGYGLTETCANTTIVEHNHFEYGVAGSLTGAITAKLVDVADAGYFAKNNQGEVLLKGKCITKAYYKNEKETKEAFNDEGWFQTGDIGEWTSNGALKIIDRKKNLVKTLNGEYIALEKLESTYRSNPIVLNICCYADQSKVKPVAIILPNESHFKSFLIEEKVYSESEIKTKDLSYLCDDKKVIKAVTKSLIATGKSQGLKGIELIQSAIILDEEWTPQNGFVTSAQKLQRKKILNSCKDKVDAAYANT</sequence>
<dbReference type="OrthoDB" id="1700726at2759"/>
<evidence type="ECO:0000313" key="9">
    <source>
        <dbReference type="Proteomes" id="UP000095085"/>
    </source>
</evidence>
<dbReference type="InterPro" id="IPR000873">
    <property type="entry name" value="AMP-dep_synth/lig_dom"/>
</dbReference>
<dbReference type="PANTHER" id="PTHR43272:SF83">
    <property type="entry name" value="ACYL-COA SYNTHETASE LONG-CHAIN, ISOFORM J"/>
    <property type="match status" value="1"/>
</dbReference>
<dbReference type="PANTHER" id="PTHR43272">
    <property type="entry name" value="LONG-CHAIN-FATTY-ACID--COA LIGASE"/>
    <property type="match status" value="1"/>
</dbReference>
<name>A0A1E4RI95_9ASCO</name>
<dbReference type="Pfam" id="PF00501">
    <property type="entry name" value="AMP-binding"/>
    <property type="match status" value="1"/>
</dbReference>
<dbReference type="InterPro" id="IPR042099">
    <property type="entry name" value="ANL_N_sf"/>
</dbReference>
<keyword evidence="3" id="KW-0547">Nucleotide-binding</keyword>
<reference evidence="9" key="1">
    <citation type="submission" date="2016-05" db="EMBL/GenBank/DDBJ databases">
        <title>Comparative genomics of biotechnologically important yeasts.</title>
        <authorList>
            <consortium name="DOE Joint Genome Institute"/>
            <person name="Riley R."/>
            <person name="Haridas S."/>
            <person name="Wolfe K.H."/>
            <person name="Lopes M.R."/>
            <person name="Hittinger C.T."/>
            <person name="Goker M."/>
            <person name="Salamov A."/>
            <person name="Wisecaver J."/>
            <person name="Long T.M."/>
            <person name="Aerts A.L."/>
            <person name="Barry K."/>
            <person name="Choi C."/>
            <person name="Clum A."/>
            <person name="Coughlan A.Y."/>
            <person name="Deshpande S."/>
            <person name="Douglass A.P."/>
            <person name="Hanson S.J."/>
            <person name="Klenk H.-P."/>
            <person name="Labutti K."/>
            <person name="Lapidus A."/>
            <person name="Lindquist E."/>
            <person name="Lipzen A."/>
            <person name="Meier-Kolthoff J.P."/>
            <person name="Ohm R.A."/>
            <person name="Otillar R.P."/>
            <person name="Pangilinan J."/>
            <person name="Peng Y."/>
            <person name="Rokas A."/>
            <person name="Rosa C.A."/>
            <person name="Scheuner C."/>
            <person name="Sibirny A.A."/>
            <person name="Slot J.C."/>
            <person name="Stielow J.B."/>
            <person name="Sun H."/>
            <person name="Kurtzman C.P."/>
            <person name="Blackwell M."/>
            <person name="Grigoriev I.V."/>
            <person name="Jeffries T.W."/>
        </authorList>
    </citation>
    <scope>NUCLEOTIDE SEQUENCE [LARGE SCALE GENOMIC DNA]</scope>
    <source>
        <strain evidence="9">NRRL Y-1933</strain>
    </source>
</reference>
<evidence type="ECO:0000256" key="4">
    <source>
        <dbReference type="ARBA" id="ARBA00022840"/>
    </source>
</evidence>
<dbReference type="SUPFAM" id="SSF56801">
    <property type="entry name" value="Acetyl-CoA synthetase-like"/>
    <property type="match status" value="1"/>
</dbReference>
<keyword evidence="9" id="KW-1185">Reference proteome</keyword>
<feature type="domain" description="AMP-dependent synthetase/ligase" evidence="7">
    <location>
        <begin position="86"/>
        <end position="515"/>
    </location>
</feature>
<evidence type="ECO:0000256" key="3">
    <source>
        <dbReference type="ARBA" id="ARBA00022741"/>
    </source>
</evidence>
<accession>A0A1E4RI95</accession>
<comment type="catalytic activity">
    <reaction evidence="5">
        <text>a long-chain fatty acid + ATP + CoA = a long-chain fatty acyl-CoA + AMP + diphosphate</text>
        <dbReference type="Rhea" id="RHEA:15421"/>
        <dbReference type="ChEBI" id="CHEBI:30616"/>
        <dbReference type="ChEBI" id="CHEBI:33019"/>
        <dbReference type="ChEBI" id="CHEBI:57287"/>
        <dbReference type="ChEBI" id="CHEBI:57560"/>
        <dbReference type="ChEBI" id="CHEBI:83139"/>
        <dbReference type="ChEBI" id="CHEBI:456215"/>
        <dbReference type="EC" id="6.2.1.3"/>
    </reaction>
</comment>
<dbReference type="RefSeq" id="XP_020076027.1">
    <property type="nucleotide sequence ID" value="XM_020223563.1"/>
</dbReference>
<dbReference type="AlphaFoldDB" id="A0A1E4RI95"/>
<dbReference type="GeneID" id="30998112"/>
<dbReference type="Gene3D" id="3.40.50.12780">
    <property type="entry name" value="N-terminal domain of ligase-like"/>
    <property type="match status" value="1"/>
</dbReference>
<keyword evidence="4" id="KW-0067">ATP-binding</keyword>
<dbReference type="GO" id="GO:0005811">
    <property type="term" value="C:lipid droplet"/>
    <property type="evidence" value="ECO:0007669"/>
    <property type="project" value="TreeGrafter"/>
</dbReference>
<dbReference type="GO" id="GO:0004467">
    <property type="term" value="F:long-chain fatty acid-CoA ligase activity"/>
    <property type="evidence" value="ECO:0007669"/>
    <property type="project" value="UniProtKB-EC"/>
</dbReference>
<evidence type="ECO:0000313" key="8">
    <source>
        <dbReference type="EMBL" id="ODV66960.1"/>
    </source>
</evidence>
<evidence type="ECO:0000256" key="6">
    <source>
        <dbReference type="SAM" id="MobiDB-lite"/>
    </source>
</evidence>
<comment type="similarity">
    <text evidence="1">Belongs to the ATP-dependent AMP-binding enzyme family.</text>
</comment>
<evidence type="ECO:0000256" key="2">
    <source>
        <dbReference type="ARBA" id="ARBA00022598"/>
    </source>
</evidence>
<evidence type="ECO:0000259" key="7">
    <source>
        <dbReference type="Pfam" id="PF00501"/>
    </source>
</evidence>
<evidence type="ECO:0000256" key="5">
    <source>
        <dbReference type="ARBA" id="ARBA00036813"/>
    </source>
</evidence>
<protein>
    <submittedName>
        <fullName evidence="8">Acetyl-CoA synthetase-like protein</fullName>
    </submittedName>
</protein>
<dbReference type="PROSITE" id="PS00455">
    <property type="entry name" value="AMP_BINDING"/>
    <property type="match status" value="1"/>
</dbReference>
<dbReference type="Proteomes" id="UP000095085">
    <property type="component" value="Unassembled WGS sequence"/>
</dbReference>
<proteinExistence type="inferred from homology"/>
<dbReference type="GO" id="GO:0005524">
    <property type="term" value="F:ATP binding"/>
    <property type="evidence" value="ECO:0007669"/>
    <property type="project" value="UniProtKB-KW"/>
</dbReference>
<dbReference type="GO" id="GO:0005783">
    <property type="term" value="C:endoplasmic reticulum"/>
    <property type="evidence" value="ECO:0007669"/>
    <property type="project" value="TreeGrafter"/>
</dbReference>
<dbReference type="STRING" id="984485.A0A1E4RI95"/>
<dbReference type="GO" id="GO:0035336">
    <property type="term" value="P:long-chain fatty-acyl-CoA metabolic process"/>
    <property type="evidence" value="ECO:0007669"/>
    <property type="project" value="TreeGrafter"/>
</dbReference>
<organism evidence="8 9">
    <name type="scientific">Hyphopichia burtonii NRRL Y-1933</name>
    <dbReference type="NCBI Taxonomy" id="984485"/>
    <lineage>
        <taxon>Eukaryota</taxon>
        <taxon>Fungi</taxon>
        <taxon>Dikarya</taxon>
        <taxon>Ascomycota</taxon>
        <taxon>Saccharomycotina</taxon>
        <taxon>Pichiomycetes</taxon>
        <taxon>Debaryomycetaceae</taxon>
        <taxon>Hyphopichia</taxon>
    </lineage>
</organism>
<gene>
    <name evidence="8" type="ORF">HYPBUDRAFT_6260</name>
</gene>
<dbReference type="InterPro" id="IPR020845">
    <property type="entry name" value="AMP-binding_CS"/>
</dbReference>
<evidence type="ECO:0000256" key="1">
    <source>
        <dbReference type="ARBA" id="ARBA00006432"/>
    </source>
</evidence>
<dbReference type="GO" id="GO:0005886">
    <property type="term" value="C:plasma membrane"/>
    <property type="evidence" value="ECO:0007669"/>
    <property type="project" value="TreeGrafter"/>
</dbReference>
<dbReference type="EMBL" id="KV454541">
    <property type="protein sequence ID" value="ODV66960.1"/>
    <property type="molecule type" value="Genomic_DNA"/>
</dbReference>